<evidence type="ECO:0000256" key="1">
    <source>
        <dbReference type="SAM" id="MobiDB-lite"/>
    </source>
</evidence>
<name>A0A6V7VYQ6_MELEN</name>
<dbReference type="EMBL" id="CAJEWN010000353">
    <property type="protein sequence ID" value="CAD2179804.1"/>
    <property type="molecule type" value="Genomic_DNA"/>
</dbReference>
<feature type="chain" id="PRO_5028364466" evidence="2">
    <location>
        <begin position="29"/>
        <end position="165"/>
    </location>
</feature>
<evidence type="ECO:0000313" key="3">
    <source>
        <dbReference type="EMBL" id="CAD2179804.1"/>
    </source>
</evidence>
<accession>A0A6V7VYQ6</accession>
<feature type="region of interest" description="Disordered" evidence="1">
    <location>
        <begin position="39"/>
        <end position="58"/>
    </location>
</feature>
<evidence type="ECO:0000256" key="2">
    <source>
        <dbReference type="SAM" id="SignalP"/>
    </source>
</evidence>
<gene>
    <name evidence="3" type="ORF">MENT_LOCUS31835</name>
</gene>
<dbReference type="AlphaFoldDB" id="A0A6V7VYQ6"/>
<keyword evidence="2" id="KW-0732">Signal</keyword>
<feature type="compositionally biased region" description="Acidic residues" evidence="1">
    <location>
        <begin position="39"/>
        <end position="48"/>
    </location>
</feature>
<proteinExistence type="predicted"/>
<feature type="compositionally biased region" description="Basic and acidic residues" evidence="1">
    <location>
        <begin position="49"/>
        <end position="58"/>
    </location>
</feature>
<evidence type="ECO:0000313" key="4">
    <source>
        <dbReference type="Proteomes" id="UP000580250"/>
    </source>
</evidence>
<organism evidence="3 4">
    <name type="scientific">Meloidogyne enterolobii</name>
    <name type="common">Root-knot nematode worm</name>
    <name type="synonym">Meloidogyne mayaguensis</name>
    <dbReference type="NCBI Taxonomy" id="390850"/>
    <lineage>
        <taxon>Eukaryota</taxon>
        <taxon>Metazoa</taxon>
        <taxon>Ecdysozoa</taxon>
        <taxon>Nematoda</taxon>
        <taxon>Chromadorea</taxon>
        <taxon>Rhabditida</taxon>
        <taxon>Tylenchina</taxon>
        <taxon>Tylenchomorpha</taxon>
        <taxon>Tylenchoidea</taxon>
        <taxon>Meloidogynidae</taxon>
        <taxon>Meloidogyninae</taxon>
        <taxon>Meloidogyne</taxon>
    </lineage>
</organism>
<reference evidence="3 4" key="1">
    <citation type="submission" date="2020-08" db="EMBL/GenBank/DDBJ databases">
        <authorList>
            <person name="Koutsovoulos G."/>
            <person name="Danchin GJ E."/>
        </authorList>
    </citation>
    <scope>NUCLEOTIDE SEQUENCE [LARGE SCALE GENOMIC DNA]</scope>
</reference>
<feature type="signal peptide" evidence="2">
    <location>
        <begin position="1"/>
        <end position="28"/>
    </location>
</feature>
<dbReference type="Proteomes" id="UP000580250">
    <property type="component" value="Unassembled WGS sequence"/>
</dbReference>
<protein>
    <submittedName>
        <fullName evidence="3">Uncharacterized protein</fullName>
    </submittedName>
</protein>
<sequence length="165" mass="19036">MKIFHRKIFKIFVFQFFLILVIVNLVKASSGGAGREIEEVKEDIQEEGESTKKESTTDYLGDNKEKMKVFGKGGYKLKYQSKAKNKHIGEGSRVDPFMKDLKENTEKLELVSENNQLNDILQTIEKINGVNSEISKFFTSAIRFEIFFEIFKANLKSVNNRKVIK</sequence>
<comment type="caution">
    <text evidence="3">The sequence shown here is derived from an EMBL/GenBank/DDBJ whole genome shotgun (WGS) entry which is preliminary data.</text>
</comment>